<protein>
    <submittedName>
        <fullName evidence="1">Uncharacterized protein</fullName>
    </submittedName>
</protein>
<dbReference type="EMBL" id="JAGGLB010000005">
    <property type="protein sequence ID" value="MBP1990626.1"/>
    <property type="molecule type" value="Genomic_DNA"/>
</dbReference>
<organism evidence="1 2">
    <name type="scientific">Paenibacillus eucommiae</name>
    <dbReference type="NCBI Taxonomy" id="1355755"/>
    <lineage>
        <taxon>Bacteria</taxon>
        <taxon>Bacillati</taxon>
        <taxon>Bacillota</taxon>
        <taxon>Bacilli</taxon>
        <taxon>Bacillales</taxon>
        <taxon>Paenibacillaceae</taxon>
        <taxon>Paenibacillus</taxon>
    </lineage>
</organism>
<keyword evidence="2" id="KW-1185">Reference proteome</keyword>
<comment type="caution">
    <text evidence="1">The sequence shown here is derived from an EMBL/GenBank/DDBJ whole genome shotgun (WGS) entry which is preliminary data.</text>
</comment>
<dbReference type="Proteomes" id="UP001519287">
    <property type="component" value="Unassembled WGS sequence"/>
</dbReference>
<evidence type="ECO:0000313" key="1">
    <source>
        <dbReference type="EMBL" id="MBP1990626.1"/>
    </source>
</evidence>
<reference evidence="1 2" key="1">
    <citation type="submission" date="2021-03" db="EMBL/GenBank/DDBJ databases">
        <title>Genomic Encyclopedia of Type Strains, Phase IV (KMG-IV): sequencing the most valuable type-strain genomes for metagenomic binning, comparative biology and taxonomic classification.</title>
        <authorList>
            <person name="Goeker M."/>
        </authorList>
    </citation>
    <scope>NUCLEOTIDE SEQUENCE [LARGE SCALE GENOMIC DNA]</scope>
    <source>
        <strain evidence="1 2">DSM 26048</strain>
    </source>
</reference>
<name>A0ABS4IUT8_9BACL</name>
<sequence>MEYEYEYGVWKRVRRVEMMQGMYGGSRFVCKSEKCK</sequence>
<proteinExistence type="predicted"/>
<gene>
    <name evidence="1" type="ORF">J2Z66_002232</name>
</gene>
<accession>A0ABS4IUT8</accession>
<evidence type="ECO:0000313" key="2">
    <source>
        <dbReference type="Proteomes" id="UP001519287"/>
    </source>
</evidence>